<dbReference type="CDD" id="cd00064">
    <property type="entry name" value="FU"/>
    <property type="match status" value="2"/>
</dbReference>
<evidence type="ECO:0000256" key="4">
    <source>
        <dbReference type="ARBA" id="ARBA00023157"/>
    </source>
</evidence>
<dbReference type="Pfam" id="PF11938">
    <property type="entry name" value="DUF3456"/>
    <property type="match status" value="1"/>
</dbReference>
<sequence length="364" mass="40340">MLTYVLFFSSFCFLSIPGQDLKIKPKSQTITLPPCQACKNLVGSFTRGMERTSRGKFEGGNTDWEETRLGSYATSEVRFVEIQEKLCKDVIQGEDQCHLLADENEDHLEEWWKNQRDEPDLHKFFCIERLKACCPVNHYGPECKPCLGGVNNPCFGNGDCKGNGTRKGNGKCICHKGYTGELCNQCAVNYFPSYQDERLVLCTPCHKSCSGGCSKAGPEGCESCTEGWIRNEGRCYDIDECLNAIDKCDKNSTFCVNTEGNYTCAACDKVCKGCDGDGPDMCKECAEGFEKKGDICIETRARNKNFYANLTRYLTYFGLCVATCIILQKNTLVAGVLGICVAAYISASEYIISTHSGGELIPQF</sequence>
<feature type="signal peptide" evidence="6">
    <location>
        <begin position="1"/>
        <end position="18"/>
    </location>
</feature>
<keyword evidence="2 5" id="KW-0245">EGF-like domain</keyword>
<keyword evidence="4 5" id="KW-1015">Disulfide bond</keyword>
<feature type="chain" id="PRO_5041678348" description="EGF-like domain-containing protein" evidence="6">
    <location>
        <begin position="19"/>
        <end position="364"/>
    </location>
</feature>
<proteinExistence type="inferred from homology"/>
<evidence type="ECO:0000256" key="6">
    <source>
        <dbReference type="SAM" id="SignalP"/>
    </source>
</evidence>
<evidence type="ECO:0000259" key="7">
    <source>
        <dbReference type="PROSITE" id="PS50026"/>
    </source>
</evidence>
<keyword evidence="6" id="KW-0732">Signal</keyword>
<gene>
    <name evidence="8" type="ORF">QYM36_017550</name>
</gene>
<feature type="disulfide bond" evidence="5">
    <location>
        <begin position="174"/>
        <end position="183"/>
    </location>
</feature>
<dbReference type="AlphaFoldDB" id="A0AA88KVQ7"/>
<dbReference type="EMBL" id="JAVRJZ010000030">
    <property type="protein sequence ID" value="KAK2704189.1"/>
    <property type="molecule type" value="Genomic_DNA"/>
</dbReference>
<keyword evidence="3" id="KW-0106">Calcium</keyword>
<evidence type="ECO:0000256" key="2">
    <source>
        <dbReference type="ARBA" id="ARBA00022536"/>
    </source>
</evidence>
<accession>A0AA88KVQ7</accession>
<dbReference type="GO" id="GO:0005509">
    <property type="term" value="F:calcium ion binding"/>
    <property type="evidence" value="ECO:0007669"/>
    <property type="project" value="InterPro"/>
</dbReference>
<dbReference type="PROSITE" id="PS50026">
    <property type="entry name" value="EGF_3"/>
    <property type="match status" value="1"/>
</dbReference>
<dbReference type="InterPro" id="IPR021852">
    <property type="entry name" value="DUF3456"/>
</dbReference>
<name>A0AA88KVQ7_ARTSF</name>
<dbReference type="InterPro" id="IPR009030">
    <property type="entry name" value="Growth_fac_rcpt_cys_sf"/>
</dbReference>
<dbReference type="PROSITE" id="PS01187">
    <property type="entry name" value="EGF_CA"/>
    <property type="match status" value="1"/>
</dbReference>
<dbReference type="SMART" id="SM00261">
    <property type="entry name" value="FU"/>
    <property type="match status" value="2"/>
</dbReference>
<evidence type="ECO:0000313" key="8">
    <source>
        <dbReference type="EMBL" id="KAK2704189.1"/>
    </source>
</evidence>
<evidence type="ECO:0000256" key="3">
    <source>
        <dbReference type="ARBA" id="ARBA00022837"/>
    </source>
</evidence>
<dbReference type="PROSITE" id="PS01248">
    <property type="entry name" value="EGF_LAM_1"/>
    <property type="match status" value="1"/>
</dbReference>
<comment type="caution">
    <text evidence="8">The sequence shown here is derived from an EMBL/GenBank/DDBJ whole genome shotgun (WGS) entry which is preliminary data.</text>
</comment>
<dbReference type="InterPro" id="IPR018097">
    <property type="entry name" value="EGF_Ca-bd_CS"/>
</dbReference>
<keyword evidence="9" id="KW-1185">Reference proteome</keyword>
<dbReference type="InterPro" id="IPR002049">
    <property type="entry name" value="LE_dom"/>
</dbReference>
<organism evidence="8 9">
    <name type="scientific">Artemia franciscana</name>
    <name type="common">Brine shrimp</name>
    <name type="synonym">Artemia sanfranciscana</name>
    <dbReference type="NCBI Taxonomy" id="6661"/>
    <lineage>
        <taxon>Eukaryota</taxon>
        <taxon>Metazoa</taxon>
        <taxon>Ecdysozoa</taxon>
        <taxon>Arthropoda</taxon>
        <taxon>Crustacea</taxon>
        <taxon>Branchiopoda</taxon>
        <taxon>Anostraca</taxon>
        <taxon>Artemiidae</taxon>
        <taxon>Artemia</taxon>
    </lineage>
</organism>
<dbReference type="InterPro" id="IPR000742">
    <property type="entry name" value="EGF"/>
</dbReference>
<dbReference type="PROSITE" id="PS00022">
    <property type="entry name" value="EGF_1"/>
    <property type="match status" value="1"/>
</dbReference>
<evidence type="ECO:0000256" key="1">
    <source>
        <dbReference type="ARBA" id="ARBA00005897"/>
    </source>
</evidence>
<dbReference type="SUPFAM" id="SSF57184">
    <property type="entry name" value="Growth factor receptor domain"/>
    <property type="match status" value="1"/>
</dbReference>
<comment type="caution">
    <text evidence="5">Lacks conserved residue(s) required for the propagation of feature annotation.</text>
</comment>
<dbReference type="Proteomes" id="UP001187531">
    <property type="component" value="Unassembled WGS sequence"/>
</dbReference>
<evidence type="ECO:0000313" key="9">
    <source>
        <dbReference type="Proteomes" id="UP001187531"/>
    </source>
</evidence>
<feature type="domain" description="EGF-like" evidence="7">
    <location>
        <begin position="144"/>
        <end position="184"/>
    </location>
</feature>
<dbReference type="InterPro" id="IPR006212">
    <property type="entry name" value="Furin_repeat"/>
</dbReference>
<reference evidence="8" key="1">
    <citation type="submission" date="2023-07" db="EMBL/GenBank/DDBJ databases">
        <title>Chromosome-level genome assembly of Artemia franciscana.</title>
        <authorList>
            <person name="Jo E."/>
        </authorList>
    </citation>
    <scope>NUCLEOTIDE SEQUENCE</scope>
    <source>
        <tissue evidence="8">Whole body</tissue>
    </source>
</reference>
<comment type="similarity">
    <text evidence="1">Belongs to the CRELD family.</text>
</comment>
<protein>
    <recommendedName>
        <fullName evidence="7">EGF-like domain-containing protein</fullName>
    </recommendedName>
</protein>
<evidence type="ECO:0000256" key="5">
    <source>
        <dbReference type="PROSITE-ProRule" id="PRU00076"/>
    </source>
</evidence>